<dbReference type="PANTHER" id="PTHR15663:SF6">
    <property type="entry name" value="COMM DOMAIN-CONTAINING PROTEIN-RELATED"/>
    <property type="match status" value="1"/>
</dbReference>
<feature type="compositionally biased region" description="Polar residues" evidence="1">
    <location>
        <begin position="275"/>
        <end position="286"/>
    </location>
</feature>
<dbReference type="AlphaFoldDB" id="A0A445C4D0"/>
<sequence length="473" mass="52717">MFTCIKIVISNEESVVVHYGEPTVMRRARERSRALQTETQKIKSTFDFDNSEPSSFSTNTSRTMQIQRLTRRVCTYVICNRNPRDIHSLTLLSLSHTPSSFSLPTLKSPGASENPNTALVLAAWWMFKWYLNMGERSGHLSATDDGAAEPSDGEPNETCNAMIRIERKGQHKWFVTKFVKEHSHSTSSSGEVHSLQPRRHFSSVGRTMPETYQGVGLVPSGVMYISMDRAPGNRNSTENIHGSRNFPAVGAKTNHQVSAVVTKTNHQVPAVAAKSNHQVPATSRSDTPPLLWPRHDETTRRFNLNDAGAPVQQSFGDLNFPRMAPVSVQRDDGQDENMVVLPCMKSMTWVMENRSSTPGNKVAVINLKLQDYTKVPSAETEVKFQLSRVSLEPMLKSMAGISEQLSTPANKVAVINLKLQDSDTISGESEVKFQVSRDTLGAMQRSMSYIREQLSSDGYVQSDPISVTKRQKK</sequence>
<accession>A0A445C4D0</accession>
<feature type="region of interest" description="Disordered" evidence="1">
    <location>
        <begin position="272"/>
        <end position="292"/>
    </location>
</feature>
<proteinExistence type="predicted"/>
<evidence type="ECO:0000313" key="2">
    <source>
        <dbReference type="EMBL" id="RYR45778.1"/>
    </source>
</evidence>
<evidence type="ECO:0000313" key="3">
    <source>
        <dbReference type="Proteomes" id="UP000289738"/>
    </source>
</evidence>
<dbReference type="EMBL" id="SDMP01000007">
    <property type="protein sequence ID" value="RYR45778.1"/>
    <property type="molecule type" value="Genomic_DNA"/>
</dbReference>
<organism evidence="2 3">
    <name type="scientific">Arachis hypogaea</name>
    <name type="common">Peanut</name>
    <dbReference type="NCBI Taxonomy" id="3818"/>
    <lineage>
        <taxon>Eukaryota</taxon>
        <taxon>Viridiplantae</taxon>
        <taxon>Streptophyta</taxon>
        <taxon>Embryophyta</taxon>
        <taxon>Tracheophyta</taxon>
        <taxon>Spermatophyta</taxon>
        <taxon>Magnoliopsida</taxon>
        <taxon>eudicotyledons</taxon>
        <taxon>Gunneridae</taxon>
        <taxon>Pentapetalae</taxon>
        <taxon>rosids</taxon>
        <taxon>fabids</taxon>
        <taxon>Fabales</taxon>
        <taxon>Fabaceae</taxon>
        <taxon>Papilionoideae</taxon>
        <taxon>50 kb inversion clade</taxon>
        <taxon>dalbergioids sensu lato</taxon>
        <taxon>Dalbergieae</taxon>
        <taxon>Pterocarpus clade</taxon>
        <taxon>Arachis</taxon>
    </lineage>
</organism>
<dbReference type="InterPro" id="IPR037360">
    <property type="entry name" value="COMMD9"/>
</dbReference>
<reference evidence="2 3" key="1">
    <citation type="submission" date="2019-01" db="EMBL/GenBank/DDBJ databases">
        <title>Sequencing of cultivated peanut Arachis hypogaea provides insights into genome evolution and oil improvement.</title>
        <authorList>
            <person name="Chen X."/>
        </authorList>
    </citation>
    <scope>NUCLEOTIDE SEQUENCE [LARGE SCALE GENOMIC DNA]</scope>
    <source>
        <strain evidence="3">cv. Fuhuasheng</strain>
        <tissue evidence="2">Leaves</tissue>
    </source>
</reference>
<keyword evidence="3" id="KW-1185">Reference proteome</keyword>
<dbReference type="Proteomes" id="UP000289738">
    <property type="component" value="Chromosome A07"/>
</dbReference>
<evidence type="ECO:0000256" key="1">
    <source>
        <dbReference type="SAM" id="MobiDB-lite"/>
    </source>
</evidence>
<dbReference type="PANTHER" id="PTHR15663">
    <property type="entry name" value="COMM DOMAIN-CONTAINING PROTEIN 9"/>
    <property type="match status" value="1"/>
</dbReference>
<comment type="caution">
    <text evidence="2">The sequence shown here is derived from an EMBL/GenBank/DDBJ whole genome shotgun (WGS) entry which is preliminary data.</text>
</comment>
<protein>
    <submittedName>
        <fullName evidence="2">Uncharacterized protein</fullName>
    </submittedName>
</protein>
<gene>
    <name evidence="2" type="ORF">Ahy_A07g031573</name>
</gene>
<dbReference type="STRING" id="3818.A0A445C4D0"/>
<name>A0A445C4D0_ARAHY</name>